<keyword evidence="6" id="KW-1185">Reference proteome</keyword>
<dbReference type="STRING" id="1111728.GCA_000427805_05013"/>
<feature type="domain" description="YagK/YfjJ C-terminal" evidence="1">
    <location>
        <begin position="31"/>
        <end position="170"/>
    </location>
</feature>
<sequence length="192" mass="22674">MSHSYRANPNYPMHLKTLMDINQHVDALFYRYSKILAFRMDFAWKKDSQRYHASIVSQMKSDIEALATALKVLPVIGYYWVIEYTESKGLHVHAVFYLNGQQHQKNYITVRQIGDLWKNMTEDEGYFYFCRPNSNYEFTINDVIHYQDHDRIQALRYVISYLAKEEQKPFGLISGKSPILPPSGRGRPRVLR</sequence>
<protein>
    <submittedName>
        <fullName evidence="2">Inovirus Gp2 family protein</fullName>
    </submittedName>
    <submittedName>
        <fullName evidence="4">Protein of uncharacterized function (DUF3296)</fullName>
    </submittedName>
</protein>
<gene>
    <name evidence="2" type="ORF">CRN84_05360</name>
    <name evidence="3" type="ORF">CRN84_20650</name>
    <name evidence="4" type="ORF">NCTC12282_01772</name>
    <name evidence="5" type="ORF">NCTC12282_05660</name>
</gene>
<reference evidence="2" key="2">
    <citation type="submission" date="2017-09" db="EMBL/GenBank/DDBJ databases">
        <title>FDA dAtabase for Regulatory Grade micrObial Sequences (FDA-ARGOS): Supporting development and validation of Infectious Disease Dx tests.</title>
        <authorList>
            <person name="Minogue T."/>
            <person name="Wolcott M."/>
            <person name="Wasieloski L."/>
            <person name="Aguilar W."/>
            <person name="Moore D."/>
            <person name="Tallon L.J."/>
            <person name="Sadzewicz L."/>
            <person name="Ott S."/>
            <person name="Zhao X."/>
            <person name="Nagaraj S."/>
            <person name="Vavikolanu K."/>
            <person name="Aluvathingal J."/>
            <person name="Nadendla S."/>
            <person name="Sichtig H."/>
        </authorList>
    </citation>
    <scope>NUCLEOTIDE SEQUENCE</scope>
    <source>
        <strain evidence="2">FDAARGOS_387</strain>
    </source>
</reference>
<reference evidence="6" key="1">
    <citation type="submission" date="2017-09" db="EMBL/GenBank/DDBJ databases">
        <title>FDA dAtabase for Regulatory Grade micrObial Sequences (FDA-ARGOS): Supporting development and validation of Infectious Disease Dx tests.</title>
        <authorList>
            <person name="Minogue T."/>
            <person name="Wolcott M."/>
            <person name="Wasieloski L."/>
            <person name="Aguilar W."/>
            <person name="Moore D."/>
            <person name="Tallon L."/>
            <person name="Sadzewicz L."/>
            <person name="Ott S."/>
            <person name="Zhao X."/>
            <person name="Nagaraj S."/>
            <person name="Vavikolanu K."/>
            <person name="Aluvathingal J."/>
            <person name="Nadendla S."/>
            <person name="Sichtig H."/>
        </authorList>
    </citation>
    <scope>NUCLEOTIDE SEQUENCE [LARGE SCALE GENOMIC DNA]</scope>
    <source>
        <strain evidence="6">FDAARGOS_387</strain>
    </source>
</reference>
<proteinExistence type="predicted"/>
<dbReference type="EMBL" id="CAADJA010000002">
    <property type="protein sequence ID" value="VFS46842.1"/>
    <property type="molecule type" value="Genomic_DNA"/>
</dbReference>
<evidence type="ECO:0000313" key="4">
    <source>
        <dbReference type="EMBL" id="VFS46842.1"/>
    </source>
</evidence>
<dbReference type="InterPro" id="IPR057271">
    <property type="entry name" value="YagK_YfjJ_C"/>
</dbReference>
<dbReference type="Proteomes" id="UP000224974">
    <property type="component" value="Unassembled WGS sequence"/>
</dbReference>
<evidence type="ECO:0000313" key="6">
    <source>
        <dbReference type="Proteomes" id="UP000224974"/>
    </source>
</evidence>
<evidence type="ECO:0000313" key="5">
    <source>
        <dbReference type="EMBL" id="VFS52092.1"/>
    </source>
</evidence>
<dbReference type="AlphaFoldDB" id="A0A2C6DJ49"/>
<evidence type="ECO:0000313" key="2">
    <source>
        <dbReference type="EMBL" id="PHI28784.1"/>
    </source>
</evidence>
<evidence type="ECO:0000313" key="7">
    <source>
        <dbReference type="Proteomes" id="UP000373449"/>
    </source>
</evidence>
<organism evidence="2 6">
    <name type="scientific">Budvicia aquatica</name>
    <dbReference type="NCBI Taxonomy" id="82979"/>
    <lineage>
        <taxon>Bacteria</taxon>
        <taxon>Pseudomonadati</taxon>
        <taxon>Pseudomonadota</taxon>
        <taxon>Gammaproteobacteria</taxon>
        <taxon>Enterobacterales</taxon>
        <taxon>Budviciaceae</taxon>
        <taxon>Budvicia</taxon>
    </lineage>
</organism>
<dbReference type="Pfam" id="PF11726">
    <property type="entry name" value="YagK_YfjJ_C"/>
    <property type="match status" value="1"/>
</dbReference>
<dbReference type="EMBL" id="CAADJA010000002">
    <property type="protein sequence ID" value="VFS52092.1"/>
    <property type="molecule type" value="Genomic_DNA"/>
</dbReference>
<dbReference type="RefSeq" id="WP_071605918.1">
    <property type="nucleotide sequence ID" value="NZ_CAADJA010000002.1"/>
</dbReference>
<dbReference type="Proteomes" id="UP000373449">
    <property type="component" value="Unassembled WGS sequence"/>
</dbReference>
<reference evidence="4 7" key="3">
    <citation type="submission" date="2019-03" db="EMBL/GenBank/DDBJ databases">
        <authorList>
            <consortium name="Pathogen Informatics"/>
        </authorList>
    </citation>
    <scope>NUCLEOTIDE SEQUENCE [LARGE SCALE GENOMIC DNA]</scope>
    <source>
        <strain evidence="4 7">NCTC12282</strain>
    </source>
</reference>
<dbReference type="OrthoDB" id="8592743at2"/>
<dbReference type="EMBL" id="PDDX01000001">
    <property type="protein sequence ID" value="PHI28784.1"/>
    <property type="molecule type" value="Genomic_DNA"/>
</dbReference>
<name>A0A2C6DJ49_9GAMM</name>
<evidence type="ECO:0000313" key="3">
    <source>
        <dbReference type="EMBL" id="PHI31573.1"/>
    </source>
</evidence>
<dbReference type="EMBL" id="PDDX01000001">
    <property type="protein sequence ID" value="PHI31573.1"/>
    <property type="molecule type" value="Genomic_DNA"/>
</dbReference>
<evidence type="ECO:0000259" key="1">
    <source>
        <dbReference type="Pfam" id="PF11726"/>
    </source>
</evidence>
<accession>A0A2C6DJ49</accession>